<evidence type="ECO:0000313" key="2">
    <source>
        <dbReference type="Proteomes" id="UP000016931"/>
    </source>
</evidence>
<dbReference type="EMBL" id="KB456260">
    <property type="protein sequence ID" value="EMF17689.1"/>
    <property type="molecule type" value="Genomic_DNA"/>
</dbReference>
<dbReference type="OrthoDB" id="10600787at2759"/>
<dbReference type="Proteomes" id="UP000016931">
    <property type="component" value="Unassembled WGS sequence"/>
</dbReference>
<keyword evidence="2" id="KW-1185">Reference proteome</keyword>
<sequence>MSPSPRCYLCGGKLTATHASHRRLRTEQMRHRKCYDKLAKAARSPEIQEFLRARREPTYSGADDEVEQREREIWVDALHCFVAAMSNNRLTALPPELLARVGDFCVESKLLHTLRLRSTLLFADHLNAPLPRPLYEEDLPLGLNTTLQIFRQNVGRRQYITRIKTASSVDVATSACFDITSVGNETDWTHLIFTLDVSGCRSVTMFPQATPELGVGVWVRTIPRSAISAAMPLVCYYKGARLRDVRPKEGFAPLFDTLPSGKDLVWFSEASKKPAETTPRMMQRRIPSKMSGITVAFIGGSVVDLHLHSGDSIQDERFYKRMTTLHSPPVLRHASLSPDEDITEARVRLRRTWLGCSSACLLFSTSRGRLIDLAPFIPTDRRADHYIEKILRTPGRLHALYLNKRLDMSTNANIALEASNADVAAVDEWLLKTTSSPDDVPSILPNPYVSVFRDLIVLQAEVDVCEEVDDSYRVCSGIRAGDTIAGQWKESGALCNKRCDLRGWYLVNLRRNGRCNVCIVSDLDEFPDQRTLPLHLGSHIIWWTSEHGNFVQLKEHDI</sequence>
<organism evidence="1 2">
    <name type="scientific">Sphaerulina musiva (strain SO2202)</name>
    <name type="common">Poplar stem canker fungus</name>
    <name type="synonym">Septoria musiva</name>
    <dbReference type="NCBI Taxonomy" id="692275"/>
    <lineage>
        <taxon>Eukaryota</taxon>
        <taxon>Fungi</taxon>
        <taxon>Dikarya</taxon>
        <taxon>Ascomycota</taxon>
        <taxon>Pezizomycotina</taxon>
        <taxon>Dothideomycetes</taxon>
        <taxon>Dothideomycetidae</taxon>
        <taxon>Mycosphaerellales</taxon>
        <taxon>Mycosphaerellaceae</taxon>
        <taxon>Sphaerulina</taxon>
    </lineage>
</organism>
<dbReference type="HOGENOM" id="CLU_488486_0_0_1"/>
<gene>
    <name evidence="1" type="ORF">SEPMUDRAFT_78214</name>
</gene>
<dbReference type="RefSeq" id="XP_016765810.1">
    <property type="nucleotide sequence ID" value="XM_016910189.1"/>
</dbReference>
<evidence type="ECO:0000313" key="1">
    <source>
        <dbReference type="EMBL" id="EMF17689.1"/>
    </source>
</evidence>
<accession>N1QNV7</accession>
<protein>
    <submittedName>
        <fullName evidence="1">Uncharacterized protein</fullName>
    </submittedName>
</protein>
<proteinExistence type="predicted"/>
<dbReference type="eggNOG" id="ENOG502T9FC">
    <property type="taxonomic scope" value="Eukaryota"/>
</dbReference>
<dbReference type="STRING" id="692275.N1QNV7"/>
<dbReference type="AlphaFoldDB" id="N1QNV7"/>
<reference evidence="1 2" key="1">
    <citation type="journal article" date="2012" name="PLoS Pathog.">
        <title>Diverse lifestyles and strategies of plant pathogenesis encoded in the genomes of eighteen Dothideomycetes fungi.</title>
        <authorList>
            <person name="Ohm R.A."/>
            <person name="Feau N."/>
            <person name="Henrissat B."/>
            <person name="Schoch C.L."/>
            <person name="Horwitz B.A."/>
            <person name="Barry K.W."/>
            <person name="Condon B.J."/>
            <person name="Copeland A.C."/>
            <person name="Dhillon B."/>
            <person name="Glaser F."/>
            <person name="Hesse C.N."/>
            <person name="Kosti I."/>
            <person name="LaButti K."/>
            <person name="Lindquist E.A."/>
            <person name="Lucas S."/>
            <person name="Salamov A.A."/>
            <person name="Bradshaw R.E."/>
            <person name="Ciuffetti L."/>
            <person name="Hamelin R.C."/>
            <person name="Kema G.H.J."/>
            <person name="Lawrence C."/>
            <person name="Scott J.A."/>
            <person name="Spatafora J.W."/>
            <person name="Turgeon B.G."/>
            <person name="de Wit P.J.G.M."/>
            <person name="Zhong S."/>
            <person name="Goodwin S.B."/>
            <person name="Grigoriev I.V."/>
        </authorList>
    </citation>
    <scope>NUCLEOTIDE SEQUENCE [LARGE SCALE GENOMIC DNA]</scope>
    <source>
        <strain evidence="1 2">SO2202</strain>
    </source>
</reference>
<dbReference type="GeneID" id="27907326"/>
<name>N1QNV7_SPHMS</name>